<dbReference type="EMBL" id="BAAANN010000044">
    <property type="protein sequence ID" value="GAA1986654.1"/>
    <property type="molecule type" value="Genomic_DNA"/>
</dbReference>
<protein>
    <submittedName>
        <fullName evidence="1">Uncharacterized protein</fullName>
    </submittedName>
</protein>
<dbReference type="Proteomes" id="UP001501116">
    <property type="component" value="Unassembled WGS sequence"/>
</dbReference>
<keyword evidence="2" id="KW-1185">Reference proteome</keyword>
<comment type="caution">
    <text evidence="1">The sequence shown here is derived from an EMBL/GenBank/DDBJ whole genome shotgun (WGS) entry which is preliminary data.</text>
</comment>
<evidence type="ECO:0000313" key="2">
    <source>
        <dbReference type="Proteomes" id="UP001501116"/>
    </source>
</evidence>
<gene>
    <name evidence="1" type="ORF">GCM10009754_75780</name>
</gene>
<accession>A0ABN2SH34</accession>
<name>A0ABN2SH34_9PSEU</name>
<reference evidence="1 2" key="1">
    <citation type="journal article" date="2019" name="Int. J. Syst. Evol. Microbiol.">
        <title>The Global Catalogue of Microorganisms (GCM) 10K type strain sequencing project: providing services to taxonomists for standard genome sequencing and annotation.</title>
        <authorList>
            <consortium name="The Broad Institute Genomics Platform"/>
            <consortium name="The Broad Institute Genome Sequencing Center for Infectious Disease"/>
            <person name="Wu L."/>
            <person name="Ma J."/>
        </authorList>
    </citation>
    <scope>NUCLEOTIDE SEQUENCE [LARGE SCALE GENOMIC DNA]</scope>
    <source>
        <strain evidence="1 2">JCM 14545</strain>
    </source>
</reference>
<organism evidence="1 2">
    <name type="scientific">Amycolatopsis minnesotensis</name>
    <dbReference type="NCBI Taxonomy" id="337894"/>
    <lineage>
        <taxon>Bacteria</taxon>
        <taxon>Bacillati</taxon>
        <taxon>Actinomycetota</taxon>
        <taxon>Actinomycetes</taxon>
        <taxon>Pseudonocardiales</taxon>
        <taxon>Pseudonocardiaceae</taxon>
        <taxon>Amycolatopsis</taxon>
    </lineage>
</organism>
<evidence type="ECO:0000313" key="1">
    <source>
        <dbReference type="EMBL" id="GAA1986654.1"/>
    </source>
</evidence>
<sequence length="72" mass="7811">MRLRAQPSTPDLCQLVSQRKAFPAPRARGNHPAWTGVADEVSGRSFRVNAVARAIQPQPETTAAGWANVTDQ</sequence>
<proteinExistence type="predicted"/>